<dbReference type="Proteomes" id="UP000061432">
    <property type="component" value="Plasmid pMaq22A_1p"/>
</dbReference>
<reference evidence="3" key="2">
    <citation type="submission" date="2015-01" db="EMBL/GenBank/DDBJ databases">
        <title>Complete genome sequence of Methylobacterium aquaticum strain 22A.</title>
        <authorList>
            <person name="Tani A."/>
            <person name="Ogura Y."/>
            <person name="Hayashi T."/>
        </authorList>
    </citation>
    <scope>NUCLEOTIDE SEQUENCE [LARGE SCALE GENOMIC DNA]</scope>
    <source>
        <strain evidence="3">MA-22A</strain>
        <plasmid evidence="3">Plasmid pMaq22A_1p DNA</plasmid>
    </source>
</reference>
<keyword evidence="2" id="KW-0614">Plasmid</keyword>
<dbReference type="KEGG" id="maqu:Maq22A_1p37760"/>
<reference evidence="2 3" key="1">
    <citation type="journal article" date="2015" name="Genome Announc.">
        <title>Complete Genome Sequence of Methylobacterium aquaticum Strain 22A, Isolated from Racomitrium japonicum Moss.</title>
        <authorList>
            <person name="Tani A."/>
            <person name="Ogura Y."/>
            <person name="Hayashi T."/>
            <person name="Kimbara K."/>
        </authorList>
    </citation>
    <scope>NUCLEOTIDE SEQUENCE [LARGE SCALE GENOMIC DNA]</scope>
    <source>
        <strain evidence="2 3">MA-22A</strain>
        <plasmid evidence="3">Plasmid pMaq22A_1p DNA</plasmid>
    </source>
</reference>
<dbReference type="EMBL" id="AP014705">
    <property type="protein sequence ID" value="BAQ49725.1"/>
    <property type="molecule type" value="Genomic_DNA"/>
</dbReference>
<dbReference type="Pfam" id="PF21837">
    <property type="entry name" value="DUF6896"/>
    <property type="match status" value="1"/>
</dbReference>
<evidence type="ECO:0000259" key="1">
    <source>
        <dbReference type="Pfam" id="PF21837"/>
    </source>
</evidence>
<evidence type="ECO:0000313" key="3">
    <source>
        <dbReference type="Proteomes" id="UP000061432"/>
    </source>
</evidence>
<gene>
    <name evidence="2" type="ORF">Maq22A_1p37760</name>
</gene>
<name>A0A0C6G1F9_9HYPH</name>
<evidence type="ECO:0000313" key="2">
    <source>
        <dbReference type="EMBL" id="BAQ49725.1"/>
    </source>
</evidence>
<organism evidence="2 3">
    <name type="scientific">Methylobacterium aquaticum</name>
    <dbReference type="NCBI Taxonomy" id="270351"/>
    <lineage>
        <taxon>Bacteria</taxon>
        <taxon>Pseudomonadati</taxon>
        <taxon>Pseudomonadota</taxon>
        <taxon>Alphaproteobacteria</taxon>
        <taxon>Hyphomicrobiales</taxon>
        <taxon>Methylobacteriaceae</taxon>
        <taxon>Methylobacterium</taxon>
    </lineage>
</organism>
<geneLocation type="plasmid" evidence="3">
    <name>pMaq22A_1p DNA</name>
</geneLocation>
<proteinExistence type="predicted"/>
<feature type="domain" description="DUF6896" evidence="1">
    <location>
        <begin position="7"/>
        <end position="73"/>
    </location>
</feature>
<dbReference type="PATRIC" id="fig|270351.10.peg.6828"/>
<dbReference type="RefSeq" id="WP_145984763.1">
    <property type="nucleotide sequence ID" value="NZ_AP014705.1"/>
</dbReference>
<sequence>MVDKRDVDRYINDARQLSQILCGKFHTKYPLSAWIQDKVPQNGVLEDDIEYYYHGHGCTFTKNSNEEYELNLDYWNDNIVLHPDKIFYFIKGEFTKNIEIFNNILYFIKQRDDAMIESTIFGEKYIINIFQQTYGG</sequence>
<accession>A0A0C6G1F9</accession>
<dbReference type="AlphaFoldDB" id="A0A0C6G1F9"/>
<protein>
    <recommendedName>
        <fullName evidence="1">DUF6896 domain-containing protein</fullName>
    </recommendedName>
</protein>
<dbReference type="InterPro" id="IPR054191">
    <property type="entry name" value="DUF6896"/>
</dbReference>